<feature type="transmembrane region" description="Helical" evidence="1">
    <location>
        <begin position="77"/>
        <end position="98"/>
    </location>
</feature>
<dbReference type="AlphaFoldDB" id="A0A9D4IFD9"/>
<keyword evidence="1" id="KW-0472">Membrane</keyword>
<sequence>MQDGTLEISNVRGAGVRSIRVNNVVIDVPHNTLERELKTEQTPKKTRQRANVQGIPRDIFEYLVTEHRPIHIQFIRLVFYFALIITLVALTMLIISKFKMVTPSESSDVMHVIFIVTVGALPRVLELALLDGNEMFKRQLEETKIEQSTLRYWGNRLESFEDSSRCSHNS</sequence>
<evidence type="ECO:0000313" key="2">
    <source>
        <dbReference type="EMBL" id="KAH3771980.1"/>
    </source>
</evidence>
<name>A0A9D4IFD9_DREPO</name>
<keyword evidence="1" id="KW-0812">Transmembrane</keyword>
<organism evidence="2 3">
    <name type="scientific">Dreissena polymorpha</name>
    <name type="common">Zebra mussel</name>
    <name type="synonym">Mytilus polymorpha</name>
    <dbReference type="NCBI Taxonomy" id="45954"/>
    <lineage>
        <taxon>Eukaryota</taxon>
        <taxon>Metazoa</taxon>
        <taxon>Spiralia</taxon>
        <taxon>Lophotrochozoa</taxon>
        <taxon>Mollusca</taxon>
        <taxon>Bivalvia</taxon>
        <taxon>Autobranchia</taxon>
        <taxon>Heteroconchia</taxon>
        <taxon>Euheterodonta</taxon>
        <taxon>Imparidentia</taxon>
        <taxon>Neoheterodontei</taxon>
        <taxon>Myida</taxon>
        <taxon>Dreissenoidea</taxon>
        <taxon>Dreissenidae</taxon>
        <taxon>Dreissena</taxon>
    </lineage>
</organism>
<comment type="caution">
    <text evidence="2">The sequence shown here is derived from an EMBL/GenBank/DDBJ whole genome shotgun (WGS) entry which is preliminary data.</text>
</comment>
<keyword evidence="3" id="KW-1185">Reference proteome</keyword>
<gene>
    <name evidence="2" type="ORF">DPMN_173311</name>
</gene>
<proteinExistence type="predicted"/>
<reference evidence="2" key="2">
    <citation type="submission" date="2020-11" db="EMBL/GenBank/DDBJ databases">
        <authorList>
            <person name="McCartney M.A."/>
            <person name="Auch B."/>
            <person name="Kono T."/>
            <person name="Mallez S."/>
            <person name="Becker A."/>
            <person name="Gohl D.M."/>
            <person name="Silverstein K.A.T."/>
            <person name="Koren S."/>
            <person name="Bechman K.B."/>
            <person name="Herman A."/>
            <person name="Abrahante J.E."/>
            <person name="Garbe J."/>
        </authorList>
    </citation>
    <scope>NUCLEOTIDE SEQUENCE</scope>
    <source>
        <strain evidence="2">Duluth1</strain>
        <tissue evidence="2">Whole animal</tissue>
    </source>
</reference>
<evidence type="ECO:0000313" key="3">
    <source>
        <dbReference type="Proteomes" id="UP000828390"/>
    </source>
</evidence>
<keyword evidence="1" id="KW-1133">Transmembrane helix</keyword>
<dbReference type="EMBL" id="JAIWYP010000009">
    <property type="protein sequence ID" value="KAH3771980.1"/>
    <property type="molecule type" value="Genomic_DNA"/>
</dbReference>
<accession>A0A9D4IFD9</accession>
<reference evidence="2" key="1">
    <citation type="journal article" date="2019" name="bioRxiv">
        <title>The Genome of the Zebra Mussel, Dreissena polymorpha: A Resource for Invasive Species Research.</title>
        <authorList>
            <person name="McCartney M.A."/>
            <person name="Auch B."/>
            <person name="Kono T."/>
            <person name="Mallez S."/>
            <person name="Zhang Y."/>
            <person name="Obille A."/>
            <person name="Becker A."/>
            <person name="Abrahante J.E."/>
            <person name="Garbe J."/>
            <person name="Badalamenti J.P."/>
            <person name="Herman A."/>
            <person name="Mangelson H."/>
            <person name="Liachko I."/>
            <person name="Sullivan S."/>
            <person name="Sone E.D."/>
            <person name="Koren S."/>
            <person name="Silverstein K.A.T."/>
            <person name="Beckman K.B."/>
            <person name="Gohl D.M."/>
        </authorList>
    </citation>
    <scope>NUCLEOTIDE SEQUENCE</scope>
    <source>
        <strain evidence="2">Duluth1</strain>
        <tissue evidence="2">Whole animal</tissue>
    </source>
</reference>
<dbReference type="Proteomes" id="UP000828390">
    <property type="component" value="Unassembled WGS sequence"/>
</dbReference>
<protein>
    <submittedName>
        <fullName evidence="2">Uncharacterized protein</fullName>
    </submittedName>
</protein>
<evidence type="ECO:0000256" key="1">
    <source>
        <dbReference type="SAM" id="Phobius"/>
    </source>
</evidence>
<feature type="transmembrane region" description="Helical" evidence="1">
    <location>
        <begin position="110"/>
        <end position="130"/>
    </location>
</feature>